<sequence length="328" mass="37934">MKHLVSVIVPVYNVQAYLDRCVQSIVDQTYSNLEILLIDDGSTDESYRLMQNWAEKDKRIRLLQKTNGGLSDARNIGIQRARGEYLAFIDSDDFIRPAMIEKMLAAMVEQQAQIGVCDMEYLYDDGRVEFASGGEFAVGDVKTHPELIRMNNSACNKLFARSLFQDIEFPVGKWYEDLATIPMICFNAERIVKVNEAFYVYYQRTGSIAHSANPKIFDIYKAIQHVIEYIEVHCDDTSLKNQFILEMKHCYIIHGLDLTTLRIKDFDESEDREKYLAENMKQLKQCYPDWEQDAFVKSAGLKKKLIIALLKRKQWKAVLGIYDRSKSA</sequence>
<dbReference type="SUPFAM" id="SSF53448">
    <property type="entry name" value="Nucleotide-diphospho-sugar transferases"/>
    <property type="match status" value="1"/>
</dbReference>
<keyword evidence="1" id="KW-0328">Glycosyltransferase</keyword>
<dbReference type="Gene3D" id="3.90.550.10">
    <property type="entry name" value="Spore Coat Polysaccharide Biosynthesis Protein SpsA, Chain A"/>
    <property type="match status" value="1"/>
</dbReference>
<dbReference type="EMBL" id="QRUP01000020">
    <property type="protein sequence ID" value="RGR70683.1"/>
    <property type="molecule type" value="Genomic_DNA"/>
</dbReference>
<evidence type="ECO:0000313" key="5">
    <source>
        <dbReference type="Proteomes" id="UP000284178"/>
    </source>
</evidence>
<dbReference type="CDD" id="cd00761">
    <property type="entry name" value="Glyco_tranf_GTA_type"/>
    <property type="match status" value="1"/>
</dbReference>
<feature type="domain" description="Glycosyltransferase 2-like" evidence="3">
    <location>
        <begin position="6"/>
        <end position="119"/>
    </location>
</feature>
<dbReference type="RefSeq" id="WP_117895744.1">
    <property type="nucleotide sequence ID" value="NZ_CABJCV010000020.1"/>
</dbReference>
<dbReference type="Pfam" id="PF00535">
    <property type="entry name" value="Glycos_transf_2"/>
    <property type="match status" value="1"/>
</dbReference>
<evidence type="ECO:0000313" key="4">
    <source>
        <dbReference type="EMBL" id="RGR70683.1"/>
    </source>
</evidence>
<dbReference type="InterPro" id="IPR001173">
    <property type="entry name" value="Glyco_trans_2-like"/>
</dbReference>
<organism evidence="4 5">
    <name type="scientific">Holdemania filiformis</name>
    <dbReference type="NCBI Taxonomy" id="61171"/>
    <lineage>
        <taxon>Bacteria</taxon>
        <taxon>Bacillati</taxon>
        <taxon>Bacillota</taxon>
        <taxon>Erysipelotrichia</taxon>
        <taxon>Erysipelotrichales</taxon>
        <taxon>Erysipelotrichaceae</taxon>
        <taxon>Holdemania</taxon>
    </lineage>
</organism>
<gene>
    <name evidence="4" type="ORF">DWY25_13915</name>
</gene>
<keyword evidence="2 4" id="KW-0808">Transferase</keyword>
<accession>A0A412FR59</accession>
<dbReference type="PANTHER" id="PTHR22916:SF51">
    <property type="entry name" value="GLYCOSYLTRANSFERASE EPSH-RELATED"/>
    <property type="match status" value="1"/>
</dbReference>
<dbReference type="PANTHER" id="PTHR22916">
    <property type="entry name" value="GLYCOSYLTRANSFERASE"/>
    <property type="match status" value="1"/>
</dbReference>
<dbReference type="Proteomes" id="UP000284178">
    <property type="component" value="Unassembled WGS sequence"/>
</dbReference>
<comment type="caution">
    <text evidence="4">The sequence shown here is derived from an EMBL/GenBank/DDBJ whole genome shotgun (WGS) entry which is preliminary data.</text>
</comment>
<proteinExistence type="predicted"/>
<name>A0A412FR59_9FIRM</name>
<dbReference type="AlphaFoldDB" id="A0A412FR59"/>
<reference evidence="4 5" key="1">
    <citation type="submission" date="2018-08" db="EMBL/GenBank/DDBJ databases">
        <title>A genome reference for cultivated species of the human gut microbiota.</title>
        <authorList>
            <person name="Zou Y."/>
            <person name="Xue W."/>
            <person name="Luo G."/>
        </authorList>
    </citation>
    <scope>NUCLEOTIDE SEQUENCE [LARGE SCALE GENOMIC DNA]</scope>
    <source>
        <strain evidence="4 5">AF24-29</strain>
    </source>
</reference>
<evidence type="ECO:0000259" key="3">
    <source>
        <dbReference type="Pfam" id="PF00535"/>
    </source>
</evidence>
<dbReference type="GO" id="GO:0016757">
    <property type="term" value="F:glycosyltransferase activity"/>
    <property type="evidence" value="ECO:0007669"/>
    <property type="project" value="UniProtKB-KW"/>
</dbReference>
<evidence type="ECO:0000256" key="1">
    <source>
        <dbReference type="ARBA" id="ARBA00022676"/>
    </source>
</evidence>
<protein>
    <submittedName>
        <fullName evidence="4">Glycosyltransferase</fullName>
    </submittedName>
</protein>
<keyword evidence="5" id="KW-1185">Reference proteome</keyword>
<dbReference type="InterPro" id="IPR029044">
    <property type="entry name" value="Nucleotide-diphossugar_trans"/>
</dbReference>
<dbReference type="GeneID" id="83016493"/>
<evidence type="ECO:0000256" key="2">
    <source>
        <dbReference type="ARBA" id="ARBA00022679"/>
    </source>
</evidence>